<organism evidence="4 5">
    <name type="scientific">Mesorhizobium robiniae</name>
    <dbReference type="NCBI Taxonomy" id="559315"/>
    <lineage>
        <taxon>Bacteria</taxon>
        <taxon>Pseudomonadati</taxon>
        <taxon>Pseudomonadota</taxon>
        <taxon>Alphaproteobacteria</taxon>
        <taxon>Hyphomicrobiales</taxon>
        <taxon>Phyllobacteriaceae</taxon>
        <taxon>Mesorhizobium</taxon>
    </lineage>
</organism>
<sequence>MFKHEGNFMSDSKLRILVFGATGQQGGSVASALLKAGWQVRAFVRDPASSKSVALRDAGVELMQGAFADVESVRRAMNGVNGIFSVQPSSGQGPTLGLTDEEEERYGIAIADLAVESGVKHLVYTSTGAVGAGPTGMGHFDSKARIEDHIRTLPITASIVRPAAFMEMLVMPGFGLDEGRFNFFARPDQQMQLLAVEDIGKFVAAIFADPVRFGGKTLEIASDTVTGRDLEALFTEAAGRPIAYSRFSDEVLTANPFLRKLTELLDEGRLAGKADIDALRELNPDLQSFRSWLAGSGRKAFIEALGKAGAWDYGHA</sequence>
<evidence type="ECO:0000313" key="5">
    <source>
        <dbReference type="Proteomes" id="UP001549204"/>
    </source>
</evidence>
<dbReference type="Pfam" id="PF05368">
    <property type="entry name" value="NmrA"/>
    <property type="match status" value="1"/>
</dbReference>
<accession>A0ABV2GXQ9</accession>
<comment type="caution">
    <text evidence="4">The sequence shown here is derived from an EMBL/GenBank/DDBJ whole genome shotgun (WGS) entry which is preliminary data.</text>
</comment>
<dbReference type="InterPro" id="IPR051164">
    <property type="entry name" value="NmrA-like_oxidored"/>
</dbReference>
<dbReference type="Gene3D" id="3.40.50.720">
    <property type="entry name" value="NAD(P)-binding Rossmann-like Domain"/>
    <property type="match status" value="1"/>
</dbReference>
<reference evidence="4 5" key="1">
    <citation type="submission" date="2024-06" db="EMBL/GenBank/DDBJ databases">
        <title>Genomic Encyclopedia of Type Strains, Phase IV (KMG-IV): sequencing the most valuable type-strain genomes for metagenomic binning, comparative biology and taxonomic classification.</title>
        <authorList>
            <person name="Goeker M."/>
        </authorList>
    </citation>
    <scope>NUCLEOTIDE SEQUENCE [LARGE SCALE GENOMIC DNA]</scope>
    <source>
        <strain evidence="4 5">DSM 100022</strain>
    </source>
</reference>
<evidence type="ECO:0000256" key="1">
    <source>
        <dbReference type="ARBA" id="ARBA00006328"/>
    </source>
</evidence>
<gene>
    <name evidence="4" type="ORF">ABID19_006146</name>
</gene>
<dbReference type="Gene3D" id="3.90.25.10">
    <property type="entry name" value="UDP-galactose 4-epimerase, domain 1"/>
    <property type="match status" value="1"/>
</dbReference>
<dbReference type="Proteomes" id="UP001549204">
    <property type="component" value="Unassembled WGS sequence"/>
</dbReference>
<evidence type="ECO:0000259" key="3">
    <source>
        <dbReference type="Pfam" id="PF05368"/>
    </source>
</evidence>
<dbReference type="CDD" id="cd05251">
    <property type="entry name" value="NmrA_like_SDR_a"/>
    <property type="match status" value="1"/>
</dbReference>
<evidence type="ECO:0000313" key="4">
    <source>
        <dbReference type="EMBL" id="MET3583084.1"/>
    </source>
</evidence>
<proteinExistence type="inferred from homology"/>
<keyword evidence="5" id="KW-1185">Reference proteome</keyword>
<dbReference type="PANTHER" id="PTHR42748:SF7">
    <property type="entry name" value="NMRA LIKE REDOX SENSOR 1-RELATED"/>
    <property type="match status" value="1"/>
</dbReference>
<dbReference type="InterPro" id="IPR008030">
    <property type="entry name" value="NmrA-like"/>
</dbReference>
<keyword evidence="2" id="KW-0521">NADP</keyword>
<comment type="similarity">
    <text evidence="1">Belongs to the NmrA-type oxidoreductase family.</text>
</comment>
<feature type="domain" description="NmrA-like" evidence="3">
    <location>
        <begin position="13"/>
        <end position="257"/>
    </location>
</feature>
<dbReference type="SUPFAM" id="SSF51735">
    <property type="entry name" value="NAD(P)-binding Rossmann-fold domains"/>
    <property type="match status" value="1"/>
</dbReference>
<protein>
    <submittedName>
        <fullName evidence="4">Uncharacterized protein YbjT (DUF2867 family)</fullName>
    </submittedName>
</protein>
<dbReference type="PANTHER" id="PTHR42748">
    <property type="entry name" value="NITROGEN METABOLITE REPRESSION PROTEIN NMRA FAMILY MEMBER"/>
    <property type="match status" value="1"/>
</dbReference>
<evidence type="ECO:0000256" key="2">
    <source>
        <dbReference type="ARBA" id="ARBA00022857"/>
    </source>
</evidence>
<dbReference type="EMBL" id="JBEPMC010000015">
    <property type="protein sequence ID" value="MET3583084.1"/>
    <property type="molecule type" value="Genomic_DNA"/>
</dbReference>
<dbReference type="InterPro" id="IPR036291">
    <property type="entry name" value="NAD(P)-bd_dom_sf"/>
</dbReference>
<name>A0ABV2GXQ9_9HYPH</name>
<dbReference type="RefSeq" id="WP_354494251.1">
    <property type="nucleotide sequence ID" value="NZ_JBEPMC010000015.1"/>
</dbReference>